<dbReference type="Proteomes" id="UP001501842">
    <property type="component" value="Unassembled WGS sequence"/>
</dbReference>
<reference evidence="1 2" key="1">
    <citation type="journal article" date="2019" name="Int. J. Syst. Evol. Microbiol.">
        <title>The Global Catalogue of Microorganisms (GCM) 10K type strain sequencing project: providing services to taxonomists for standard genome sequencing and annotation.</title>
        <authorList>
            <consortium name="The Broad Institute Genomics Platform"/>
            <consortium name="The Broad Institute Genome Sequencing Center for Infectious Disease"/>
            <person name="Wu L."/>
            <person name="Ma J."/>
        </authorList>
    </citation>
    <scope>NUCLEOTIDE SEQUENCE [LARGE SCALE GENOMIC DNA]</scope>
    <source>
        <strain evidence="1 2">JCM 8201</strain>
    </source>
</reference>
<comment type="caution">
    <text evidence="1">The sequence shown here is derived from an EMBL/GenBank/DDBJ whole genome shotgun (WGS) entry which is preliminary data.</text>
</comment>
<evidence type="ECO:0000313" key="1">
    <source>
        <dbReference type="EMBL" id="GAA2726235.1"/>
    </source>
</evidence>
<dbReference type="Pfam" id="PF19953">
    <property type="entry name" value="EACC1"/>
    <property type="match status" value="1"/>
</dbReference>
<proteinExistence type="predicted"/>
<protein>
    <submittedName>
        <fullName evidence="1">Uncharacterized protein</fullName>
    </submittedName>
</protein>
<accession>A0ABN3U8C0</accession>
<organism evidence="1 2">
    <name type="scientific">Actinocorallia aurantiaca</name>
    <dbReference type="NCBI Taxonomy" id="46204"/>
    <lineage>
        <taxon>Bacteria</taxon>
        <taxon>Bacillati</taxon>
        <taxon>Actinomycetota</taxon>
        <taxon>Actinomycetes</taxon>
        <taxon>Streptosporangiales</taxon>
        <taxon>Thermomonosporaceae</taxon>
        <taxon>Actinocorallia</taxon>
    </lineage>
</organism>
<evidence type="ECO:0000313" key="2">
    <source>
        <dbReference type="Proteomes" id="UP001501842"/>
    </source>
</evidence>
<dbReference type="InterPro" id="IPR045428">
    <property type="entry name" value="EACC1"/>
</dbReference>
<gene>
    <name evidence="1" type="ORF">GCM10010439_28220</name>
</gene>
<dbReference type="RefSeq" id="WP_344450804.1">
    <property type="nucleotide sequence ID" value="NZ_BAAATZ010000009.1"/>
</dbReference>
<name>A0ABN3U8C0_9ACTN</name>
<keyword evidence="2" id="KW-1185">Reference proteome</keyword>
<dbReference type="EMBL" id="BAAATZ010000009">
    <property type="protein sequence ID" value="GAA2726235.1"/>
    <property type="molecule type" value="Genomic_DNA"/>
</dbReference>
<sequence length="126" mass="13132">MAQVALIEVSEAYADPFRRDELARRLRRELWDRGVVVDFVSLPPPPGSPGTVMASGALAVSLFSAPAAAALAEGVFGWLAAGEDRAAKVTVGAESIELSAVTDAHRRGFLLWLLGHGGGPEPDGPA</sequence>